<evidence type="ECO:0000259" key="1">
    <source>
        <dbReference type="PROSITE" id="PS51819"/>
    </source>
</evidence>
<dbReference type="Proteomes" id="UP000199004">
    <property type="component" value="Unassembled WGS sequence"/>
</dbReference>
<dbReference type="InterPro" id="IPR041581">
    <property type="entry name" value="Glyoxalase_6"/>
</dbReference>
<dbReference type="InterPro" id="IPR029068">
    <property type="entry name" value="Glyas_Bleomycin-R_OHBP_Dase"/>
</dbReference>
<dbReference type="Pfam" id="PF18029">
    <property type="entry name" value="Glyoxalase_6"/>
    <property type="match status" value="1"/>
</dbReference>
<evidence type="ECO:0000313" key="2">
    <source>
        <dbReference type="EMBL" id="SDM83681.1"/>
    </source>
</evidence>
<dbReference type="Gene3D" id="3.10.180.10">
    <property type="entry name" value="2,3-Dihydroxybiphenyl 1,2-Dioxygenase, domain 1"/>
    <property type="match status" value="1"/>
</dbReference>
<dbReference type="PANTHER" id="PTHR35908">
    <property type="entry name" value="HYPOTHETICAL FUSION PROTEIN"/>
    <property type="match status" value="1"/>
</dbReference>
<evidence type="ECO:0000313" key="3">
    <source>
        <dbReference type="Proteomes" id="UP000199004"/>
    </source>
</evidence>
<dbReference type="PANTHER" id="PTHR35908:SF1">
    <property type="entry name" value="CONSERVED PROTEIN"/>
    <property type="match status" value="1"/>
</dbReference>
<organism evidence="2 3">
    <name type="scientific">Nocardioides szechwanensis</name>
    <dbReference type="NCBI Taxonomy" id="1005944"/>
    <lineage>
        <taxon>Bacteria</taxon>
        <taxon>Bacillati</taxon>
        <taxon>Actinomycetota</taxon>
        <taxon>Actinomycetes</taxon>
        <taxon>Propionibacteriales</taxon>
        <taxon>Nocardioidaceae</taxon>
        <taxon>Nocardioides</taxon>
    </lineage>
</organism>
<dbReference type="AlphaFoldDB" id="A0A1G9WHL6"/>
<protein>
    <recommendedName>
        <fullName evidence="1">VOC domain-containing protein</fullName>
    </recommendedName>
</protein>
<gene>
    <name evidence="2" type="ORF">SAMN05192576_1054</name>
</gene>
<dbReference type="CDD" id="cd06587">
    <property type="entry name" value="VOC"/>
    <property type="match status" value="1"/>
</dbReference>
<dbReference type="PROSITE" id="PS51819">
    <property type="entry name" value="VOC"/>
    <property type="match status" value="1"/>
</dbReference>
<accession>A0A1G9WHL6</accession>
<proteinExistence type="predicted"/>
<feature type="domain" description="VOC" evidence="1">
    <location>
        <begin position="14"/>
        <end position="125"/>
    </location>
</feature>
<sequence length="125" mass="13076">MSVPQTSVGDMTVSLAMITFDSPDPVPLAEWWAAQTGAEVGDTNGGWFVTISGGSIPVRLGFQKVSDPTPGKNKVHLDLLASDIDAEAGRLVEAGATEVARQDMGGFRWITLADPQGNQFCVAAG</sequence>
<dbReference type="InterPro" id="IPR037523">
    <property type="entry name" value="VOC_core"/>
</dbReference>
<reference evidence="3" key="1">
    <citation type="submission" date="2016-10" db="EMBL/GenBank/DDBJ databases">
        <authorList>
            <person name="Varghese N."/>
            <person name="Submissions S."/>
        </authorList>
    </citation>
    <scope>NUCLEOTIDE SEQUENCE [LARGE SCALE GENOMIC DNA]</scope>
    <source>
        <strain evidence="3">CGMCC 1.11147</strain>
    </source>
</reference>
<dbReference type="STRING" id="1005944.SAMN05192576_1054"/>
<keyword evidence="3" id="KW-1185">Reference proteome</keyword>
<name>A0A1G9WHL6_9ACTN</name>
<dbReference type="SUPFAM" id="SSF54593">
    <property type="entry name" value="Glyoxalase/Bleomycin resistance protein/Dihydroxybiphenyl dioxygenase"/>
    <property type="match status" value="1"/>
</dbReference>
<dbReference type="EMBL" id="FNIC01000001">
    <property type="protein sequence ID" value="SDM83681.1"/>
    <property type="molecule type" value="Genomic_DNA"/>
</dbReference>